<dbReference type="EC" id="2.6.1.9" evidence="6"/>
<comment type="catalytic activity">
    <reaction evidence="6">
        <text>L-histidinol phosphate + 2-oxoglutarate = 3-(imidazol-4-yl)-2-oxopropyl phosphate + L-glutamate</text>
        <dbReference type="Rhea" id="RHEA:23744"/>
        <dbReference type="ChEBI" id="CHEBI:16810"/>
        <dbReference type="ChEBI" id="CHEBI:29985"/>
        <dbReference type="ChEBI" id="CHEBI:57766"/>
        <dbReference type="ChEBI" id="CHEBI:57980"/>
        <dbReference type="EC" id="2.6.1.9"/>
    </reaction>
</comment>
<comment type="subunit">
    <text evidence="2 6">Homodimer.</text>
</comment>
<evidence type="ECO:0000256" key="3">
    <source>
        <dbReference type="ARBA" id="ARBA00022576"/>
    </source>
</evidence>
<dbReference type="STRING" id="1413210.U472_08585"/>
<dbReference type="PANTHER" id="PTHR43643">
    <property type="entry name" value="HISTIDINOL-PHOSPHATE AMINOTRANSFERASE 2"/>
    <property type="match status" value="1"/>
</dbReference>
<dbReference type="InterPro" id="IPR015421">
    <property type="entry name" value="PyrdxlP-dep_Trfase_major"/>
</dbReference>
<evidence type="ECO:0000259" key="7">
    <source>
        <dbReference type="Pfam" id="PF00155"/>
    </source>
</evidence>
<dbReference type="InterPro" id="IPR050106">
    <property type="entry name" value="HistidinolP_aminotransfase"/>
</dbReference>
<dbReference type="InterPro" id="IPR015422">
    <property type="entry name" value="PyrdxlP-dep_Trfase_small"/>
</dbReference>
<dbReference type="GO" id="GO:0030170">
    <property type="term" value="F:pyridoxal phosphate binding"/>
    <property type="evidence" value="ECO:0007669"/>
    <property type="project" value="InterPro"/>
</dbReference>
<evidence type="ECO:0000313" key="8">
    <source>
        <dbReference type="EMBL" id="SNY34613.1"/>
    </source>
</evidence>
<accession>A0A285HG93</accession>
<sequence length="364" mass="41201">MVDKRVVREEIMDIKPYIPGKPIDEVKRELGLKEVIKLASNENPLGPSPMAIDKMKEAVAKVNIYPDGNVHNLRQKLSKSLGIEANQLIFGNGSDELLVLLAQSFIKVDDEVVIADITFSEYEFATKIMGGKVVEVPLKDNTHDLEAMLAAITAKTKMVFICNPNNPTGTIVERREVEEFLAKVPEDVIVVFDEAYYEYVDNSDYPQTINYLNEYDNVIILRTFSKIYALGGLRLGYGISNSELIGYIDRVRQPFNINSIAQVAAEASLDDQDHVLKSLEYNRQGKQYLYQEFERLGLDYIPTETNFILIDLGRSNQEVFQQMLKKGIIIRSLASYGYETEARVTIGLPEENKKMIKALEEVLS</sequence>
<keyword evidence="9" id="KW-1185">Reference proteome</keyword>
<dbReference type="PANTHER" id="PTHR43643:SF3">
    <property type="entry name" value="HISTIDINOL-PHOSPHATE AMINOTRANSFERASE"/>
    <property type="match status" value="1"/>
</dbReference>
<keyword evidence="3 6" id="KW-0032">Aminotransferase</keyword>
<keyword evidence="4 6" id="KW-0808">Transferase</keyword>
<name>A0A285HG93_9FIRM</name>
<evidence type="ECO:0000256" key="2">
    <source>
        <dbReference type="ARBA" id="ARBA00011738"/>
    </source>
</evidence>
<dbReference type="InterPro" id="IPR015424">
    <property type="entry name" value="PyrdxlP-dep_Trfase"/>
</dbReference>
<dbReference type="InterPro" id="IPR005861">
    <property type="entry name" value="HisP_aminotrans"/>
</dbReference>
<dbReference type="Pfam" id="PF00155">
    <property type="entry name" value="Aminotran_1_2"/>
    <property type="match status" value="1"/>
</dbReference>
<dbReference type="SUPFAM" id="SSF53383">
    <property type="entry name" value="PLP-dependent transferases"/>
    <property type="match status" value="1"/>
</dbReference>
<dbReference type="HAMAP" id="MF_01023">
    <property type="entry name" value="HisC_aminotrans_2"/>
    <property type="match status" value="1"/>
</dbReference>
<keyword evidence="5 6" id="KW-0663">Pyridoxal phosphate</keyword>
<keyword evidence="6" id="KW-0368">Histidine biosynthesis</keyword>
<feature type="modified residue" description="N6-(pyridoxal phosphate)lysine" evidence="6">
    <location>
        <position position="226"/>
    </location>
</feature>
<dbReference type="Gene3D" id="3.40.640.10">
    <property type="entry name" value="Type I PLP-dependent aspartate aminotransferase-like (Major domain)"/>
    <property type="match status" value="1"/>
</dbReference>
<reference evidence="9" key="1">
    <citation type="submission" date="2017-09" db="EMBL/GenBank/DDBJ databases">
        <authorList>
            <person name="Varghese N."/>
            <person name="Submissions S."/>
        </authorList>
    </citation>
    <scope>NUCLEOTIDE SEQUENCE [LARGE SCALE GENOMIC DNA]</scope>
    <source>
        <strain evidence="9">MSL47</strain>
    </source>
</reference>
<dbReference type="UniPathway" id="UPA00031">
    <property type="reaction ID" value="UER00012"/>
</dbReference>
<dbReference type="EMBL" id="OBDZ01000018">
    <property type="protein sequence ID" value="SNY34613.1"/>
    <property type="molecule type" value="Genomic_DNA"/>
</dbReference>
<feature type="domain" description="Aminotransferase class I/classII large" evidence="7">
    <location>
        <begin position="34"/>
        <end position="358"/>
    </location>
</feature>
<evidence type="ECO:0000256" key="4">
    <source>
        <dbReference type="ARBA" id="ARBA00022679"/>
    </source>
</evidence>
<dbReference type="AlphaFoldDB" id="A0A285HG93"/>
<evidence type="ECO:0000256" key="6">
    <source>
        <dbReference type="HAMAP-Rule" id="MF_01023"/>
    </source>
</evidence>
<proteinExistence type="inferred from homology"/>
<gene>
    <name evidence="6" type="primary">hisC</name>
    <name evidence="8" type="ORF">SAMN06265827_11852</name>
</gene>
<dbReference type="GO" id="GO:0000105">
    <property type="term" value="P:L-histidine biosynthetic process"/>
    <property type="evidence" value="ECO:0007669"/>
    <property type="project" value="UniProtKB-UniRule"/>
</dbReference>
<comment type="similarity">
    <text evidence="6">Belongs to the class-II pyridoxal-phosphate-dependent aminotransferase family. Histidinol-phosphate aminotransferase subfamily.</text>
</comment>
<protein>
    <recommendedName>
        <fullName evidence="6">Histidinol-phosphate aminotransferase</fullName>
        <ecNumber evidence="6">2.6.1.9</ecNumber>
    </recommendedName>
    <alternativeName>
        <fullName evidence="6">Imidazole acetol-phosphate transaminase</fullName>
    </alternativeName>
</protein>
<organism evidence="8 9">
    <name type="scientific">Orenia metallireducens</name>
    <dbReference type="NCBI Taxonomy" id="1413210"/>
    <lineage>
        <taxon>Bacteria</taxon>
        <taxon>Bacillati</taxon>
        <taxon>Bacillota</taxon>
        <taxon>Clostridia</taxon>
        <taxon>Halanaerobiales</taxon>
        <taxon>Halobacteroidaceae</taxon>
        <taxon>Orenia</taxon>
    </lineage>
</organism>
<dbReference type="RefSeq" id="WP_097018435.1">
    <property type="nucleotide sequence ID" value="NZ_OBDZ01000018.1"/>
</dbReference>
<dbReference type="CDD" id="cd00609">
    <property type="entry name" value="AAT_like"/>
    <property type="match status" value="1"/>
</dbReference>
<dbReference type="OrthoDB" id="9813612at2"/>
<keyword evidence="6" id="KW-0028">Amino-acid biosynthesis</keyword>
<dbReference type="GO" id="GO:0004400">
    <property type="term" value="F:histidinol-phosphate transaminase activity"/>
    <property type="evidence" value="ECO:0007669"/>
    <property type="project" value="UniProtKB-UniRule"/>
</dbReference>
<evidence type="ECO:0000256" key="5">
    <source>
        <dbReference type="ARBA" id="ARBA00022898"/>
    </source>
</evidence>
<comment type="cofactor">
    <cofactor evidence="1 6">
        <name>pyridoxal 5'-phosphate</name>
        <dbReference type="ChEBI" id="CHEBI:597326"/>
    </cofactor>
</comment>
<dbReference type="Gene3D" id="3.90.1150.10">
    <property type="entry name" value="Aspartate Aminotransferase, domain 1"/>
    <property type="match status" value="1"/>
</dbReference>
<comment type="pathway">
    <text evidence="6">Amino-acid biosynthesis; L-histidine biosynthesis; L-histidine from 5-phospho-alpha-D-ribose 1-diphosphate: step 7/9.</text>
</comment>
<dbReference type="Proteomes" id="UP000219573">
    <property type="component" value="Unassembled WGS sequence"/>
</dbReference>
<evidence type="ECO:0000256" key="1">
    <source>
        <dbReference type="ARBA" id="ARBA00001933"/>
    </source>
</evidence>
<dbReference type="InterPro" id="IPR004839">
    <property type="entry name" value="Aminotransferase_I/II_large"/>
</dbReference>
<evidence type="ECO:0000313" key="9">
    <source>
        <dbReference type="Proteomes" id="UP000219573"/>
    </source>
</evidence>
<dbReference type="NCBIfam" id="TIGR01141">
    <property type="entry name" value="hisC"/>
    <property type="match status" value="1"/>
</dbReference>